<dbReference type="STRING" id="990371.SAMN05421813_102121"/>
<evidence type="ECO:0000313" key="3">
    <source>
        <dbReference type="Proteomes" id="UP000199226"/>
    </source>
</evidence>
<protein>
    <submittedName>
        <fullName evidence="2">Uncharacterized protein</fullName>
    </submittedName>
</protein>
<evidence type="ECO:0000313" key="2">
    <source>
        <dbReference type="EMBL" id="SDL77938.1"/>
    </source>
</evidence>
<evidence type="ECO:0000256" key="1">
    <source>
        <dbReference type="SAM" id="Phobius"/>
    </source>
</evidence>
<dbReference type="EMBL" id="FNHH01000002">
    <property type="protein sequence ID" value="SDL77938.1"/>
    <property type="molecule type" value="Genomic_DNA"/>
</dbReference>
<reference evidence="3" key="1">
    <citation type="submission" date="2016-10" db="EMBL/GenBank/DDBJ databases">
        <authorList>
            <person name="Varghese N."/>
            <person name="Submissions S."/>
        </authorList>
    </citation>
    <scope>NUCLEOTIDE SEQUENCE [LARGE SCALE GENOMIC DNA]</scope>
    <source>
        <strain evidence="3">DSM 24536</strain>
    </source>
</reference>
<keyword evidence="1" id="KW-0812">Transmembrane</keyword>
<gene>
    <name evidence="2" type="ORF">SAMN05421813_102121</name>
</gene>
<accession>A0A1G9MUK5</accession>
<feature type="transmembrane region" description="Helical" evidence="1">
    <location>
        <begin position="65"/>
        <end position="85"/>
    </location>
</feature>
<keyword evidence="1" id="KW-1133">Transmembrane helix</keyword>
<keyword evidence="3" id="KW-1185">Reference proteome</keyword>
<feature type="transmembrane region" description="Helical" evidence="1">
    <location>
        <begin position="35"/>
        <end position="53"/>
    </location>
</feature>
<sequence length="87" mass="10277">MKLRLTPLNILTSLLIVSAAFLPQFPDVKGFRELGRIPLFILIILCFITDQVFRRFIPELKRIWLIELLFLIFVAVLMILIKLYIFN</sequence>
<keyword evidence="1" id="KW-0472">Membrane</keyword>
<dbReference type="Proteomes" id="UP000199226">
    <property type="component" value="Unassembled WGS sequence"/>
</dbReference>
<organism evidence="2 3">
    <name type="scientific">Daejeonella rubra</name>
    <dbReference type="NCBI Taxonomy" id="990371"/>
    <lineage>
        <taxon>Bacteria</taxon>
        <taxon>Pseudomonadati</taxon>
        <taxon>Bacteroidota</taxon>
        <taxon>Sphingobacteriia</taxon>
        <taxon>Sphingobacteriales</taxon>
        <taxon>Sphingobacteriaceae</taxon>
        <taxon>Daejeonella</taxon>
    </lineage>
</organism>
<name>A0A1G9MUK5_9SPHI</name>
<dbReference type="AlphaFoldDB" id="A0A1G9MUK5"/>
<proteinExistence type="predicted"/>